<protein>
    <recommendedName>
        <fullName evidence="4">Phage tail protein</fullName>
    </recommendedName>
</protein>
<dbReference type="RefSeq" id="WP_184242490.1">
    <property type="nucleotide sequence ID" value="NZ_JACHLR010000002.1"/>
</dbReference>
<keyword evidence="3" id="KW-1185">Reference proteome</keyword>
<feature type="region of interest" description="Disordered" evidence="1">
    <location>
        <begin position="124"/>
        <end position="151"/>
    </location>
</feature>
<proteinExistence type="predicted"/>
<evidence type="ECO:0000313" key="3">
    <source>
        <dbReference type="Proteomes" id="UP000555448"/>
    </source>
</evidence>
<gene>
    <name evidence="2" type="ORF">HNO88_000505</name>
</gene>
<reference evidence="2 3" key="1">
    <citation type="submission" date="2020-08" db="EMBL/GenBank/DDBJ databases">
        <title>Functional genomics of gut bacteria from endangered species of beetles.</title>
        <authorList>
            <person name="Carlos-Shanley C."/>
        </authorList>
    </citation>
    <scope>NUCLEOTIDE SEQUENCE [LARGE SCALE GENOMIC DNA]</scope>
    <source>
        <strain evidence="2 3">S00245</strain>
    </source>
</reference>
<dbReference type="AlphaFoldDB" id="A0A7W7NU58"/>
<evidence type="ECO:0000256" key="1">
    <source>
        <dbReference type="SAM" id="MobiDB-lite"/>
    </source>
</evidence>
<evidence type="ECO:0008006" key="4">
    <source>
        <dbReference type="Google" id="ProtNLM"/>
    </source>
</evidence>
<organism evidence="2 3">
    <name type="scientific">Novosphingobium chloroacetimidivorans</name>
    <dbReference type="NCBI Taxonomy" id="1428314"/>
    <lineage>
        <taxon>Bacteria</taxon>
        <taxon>Pseudomonadati</taxon>
        <taxon>Pseudomonadota</taxon>
        <taxon>Alphaproteobacteria</taxon>
        <taxon>Sphingomonadales</taxon>
        <taxon>Sphingomonadaceae</taxon>
        <taxon>Novosphingobium</taxon>
    </lineage>
</organism>
<evidence type="ECO:0000313" key="2">
    <source>
        <dbReference type="EMBL" id="MBB4857198.1"/>
    </source>
</evidence>
<dbReference type="Proteomes" id="UP000555448">
    <property type="component" value="Unassembled WGS sequence"/>
</dbReference>
<name>A0A7W7NU58_9SPHN</name>
<sequence>MAEGEGVLGDGAELWLTNGSGTLTKVKGLLNVNRPNISIAKVETTDHDSNKTKTYIPGHGDVGELAATLKYEPGSPTDLLIMEHLASREKRVFKIVTPEEDGTKQEHDGTMFLMTYVPDNAPLGGVRNATLTGQPGPIDQDDVTPTPTPAP</sequence>
<comment type="caution">
    <text evidence="2">The sequence shown here is derived from an EMBL/GenBank/DDBJ whole genome shotgun (WGS) entry which is preliminary data.</text>
</comment>
<dbReference type="Gene3D" id="4.10.410.40">
    <property type="match status" value="1"/>
</dbReference>
<accession>A0A7W7NU58</accession>
<dbReference type="EMBL" id="JACHLR010000002">
    <property type="protein sequence ID" value="MBB4857198.1"/>
    <property type="molecule type" value="Genomic_DNA"/>
</dbReference>